<proteinExistence type="predicted"/>
<keyword evidence="2" id="KW-1185">Reference proteome</keyword>
<dbReference type="EMBL" id="PYQT01000002">
    <property type="protein sequence ID" value="PSY44892.1"/>
    <property type="molecule type" value="Genomic_DNA"/>
</dbReference>
<sequence>MLVPGWRYQQKASYQAREEPQACVHWWKESAENCAGQAVLFPGGVLKSAMQRLEQGDVVTETQLARLKAWLCAMGKDLHLSPQRH</sequence>
<organism evidence="1 2">
    <name type="scientific">Escherichia albertii</name>
    <dbReference type="NCBI Taxonomy" id="208962"/>
    <lineage>
        <taxon>Bacteria</taxon>
        <taxon>Pseudomonadati</taxon>
        <taxon>Pseudomonadota</taxon>
        <taxon>Gammaproteobacteria</taxon>
        <taxon>Enterobacterales</taxon>
        <taxon>Enterobacteriaceae</taxon>
        <taxon>Escherichia</taxon>
    </lineage>
</organism>
<comment type="caution">
    <text evidence="1">The sequence shown here is derived from an EMBL/GenBank/DDBJ whole genome shotgun (WGS) entry which is preliminary data.</text>
</comment>
<protein>
    <submittedName>
        <fullName evidence="1">Uncharacterized protein</fullName>
    </submittedName>
</protein>
<evidence type="ECO:0000313" key="2">
    <source>
        <dbReference type="Proteomes" id="UP000240382"/>
    </source>
</evidence>
<accession>A0ABX5HLL2</accession>
<reference evidence="1 2" key="1">
    <citation type="submission" date="2018-03" db="EMBL/GenBank/DDBJ databases">
        <title>Whole Genome Sequencing of Escherichia coli isolates from wildlife.</title>
        <authorList>
            <person name="Whitehouse C.A."/>
            <person name="Lacher D.W."/>
            <person name="Mammel M.K."/>
            <person name="Barnaba T."/>
            <person name="Lorch J.M."/>
        </authorList>
    </citation>
    <scope>NUCLEOTIDE SEQUENCE [LARGE SCALE GENOMIC DNA]</scope>
    <source>
        <strain evidence="1 2">20507-2</strain>
    </source>
</reference>
<dbReference type="Proteomes" id="UP000240382">
    <property type="component" value="Unassembled WGS sequence"/>
</dbReference>
<evidence type="ECO:0000313" key="1">
    <source>
        <dbReference type="EMBL" id="PSY44892.1"/>
    </source>
</evidence>
<gene>
    <name evidence="1" type="ORF">C7B09_02945</name>
</gene>
<name>A0ABX5HLL2_ESCAL</name>